<dbReference type="FunFam" id="1.20.1050.60:FF:000002">
    <property type="entry name" value="Glycosyl hydrolase family 92"/>
    <property type="match status" value="1"/>
</dbReference>
<dbReference type="Gene3D" id="1.20.1610.10">
    <property type="entry name" value="alpha-1,2-mannosidases domains"/>
    <property type="match status" value="1"/>
</dbReference>
<dbReference type="InterPro" id="IPR012939">
    <property type="entry name" value="Glyco_hydro_92"/>
</dbReference>
<evidence type="ECO:0000313" key="5">
    <source>
        <dbReference type="Proteomes" id="UP000799537"/>
    </source>
</evidence>
<dbReference type="GO" id="GO:0005829">
    <property type="term" value="C:cytosol"/>
    <property type="evidence" value="ECO:0007669"/>
    <property type="project" value="TreeGrafter"/>
</dbReference>
<dbReference type="PANTHER" id="PTHR12143">
    <property type="entry name" value="PEPTIDE N-GLYCANASE PNGASE -RELATED"/>
    <property type="match status" value="1"/>
</dbReference>
<evidence type="ECO:0000313" key="4">
    <source>
        <dbReference type="EMBL" id="KAF2168107.1"/>
    </source>
</evidence>
<dbReference type="Pfam" id="PF07971">
    <property type="entry name" value="Glyco_hydro_92"/>
    <property type="match status" value="1"/>
</dbReference>
<dbReference type="InterPro" id="IPR050883">
    <property type="entry name" value="PNGase"/>
</dbReference>
<dbReference type="OrthoDB" id="449263at2759"/>
<sequence length="851" mass="95097">MTSYKLLENGEPALETTEFDLQHEDASPPLSKSKKRFLELQQSVKDFLGFSGERKGNFRDRVPAWLAPFCDCWTLTFVFGGIFVAILIVLVVVNAFSGDEPRDDILKYIDPLIGTGPGGHVFAGATLPFGMAKPVADVSGEKMGGFASDRSQVTGFSHLHDSGTGGSPSMGNFPIFVQPSCPNITECKMQKHPRKTHYIPASVSARVGYFGIQLESGLRAEMTASDRVALYRFSFVNGTSVEDPVIMADASDLPSSSGPRDLFVDAETGRMTAQGEFSPSFGKGKYSIYMCTDVKGAQLQHVGVFNATVWPNHTATSEQPNYWATAQGVYVRFKDVTPTDKIYARVGMSWLSIERACQNAEREIKDWDFERLVKNAEKAWTKKLAPIKLDSTGVEEQHLRNFWSGVYRAFISPQDYTGENPLWNSTEPYYDSWYCIWDTFRGVHPFYMLVDTVSQSRMVRSLIDIYKHLGWLPDCRMSFCKGLTQGGSNADVVIVDSYIKKLKGVNWEDAYAAIVKDAEEQPPNWDIEGRGGLASWKSLGYIPYQDDDKGGMRTRSVSRTVEYAYNDFCIAEMANSTGRKEDYEKYAQRANNWINVYDENLESMGFKGFPQPRLANRTFVFQNATLCSSLNNFDGCYLNMGGHETYEGSPWLYLFYVPGDMAGLVKLLGGRDKYLDRLHKLHNSGVLYMGDEQAFLTAFLYHFAGRPGLSAKETHRYIPSMFNDTIAGIPGNDDSGSMGTFVFFSMLGIFPSAGQSVYFIIPPFFPSISITNPQTGQTATIRNVNFDPTYKKIYIQSAKLNGKTWTKNWLDHSFFLNGGTLELVLGEVESEWGTKEGDLPPSLSTTGLFFG</sequence>
<accession>A0A6A6CLH3</accession>
<feature type="domain" description="Glycosyl hydrolase family 92 N-terminal" evidence="3">
    <location>
        <begin position="108"/>
        <end position="349"/>
    </location>
</feature>
<dbReference type="InterPro" id="IPR041371">
    <property type="entry name" value="GH92_N"/>
</dbReference>
<dbReference type="Gene3D" id="2.70.98.10">
    <property type="match status" value="1"/>
</dbReference>
<proteinExistence type="predicted"/>
<dbReference type="SUPFAM" id="SSF48208">
    <property type="entry name" value="Six-hairpin glycosidases"/>
    <property type="match status" value="1"/>
</dbReference>
<dbReference type="InterPro" id="IPR008928">
    <property type="entry name" value="6-hairpin_glycosidase_sf"/>
</dbReference>
<dbReference type="GO" id="GO:0030246">
    <property type="term" value="F:carbohydrate binding"/>
    <property type="evidence" value="ECO:0007669"/>
    <property type="project" value="InterPro"/>
</dbReference>
<dbReference type="Gene3D" id="1.20.1050.60">
    <property type="entry name" value="alpha-1,2-mannosidase"/>
    <property type="match status" value="1"/>
</dbReference>
<keyword evidence="1" id="KW-1133">Transmembrane helix</keyword>
<dbReference type="InterPro" id="IPR005887">
    <property type="entry name" value="GH92_a_mannosidase_put"/>
</dbReference>
<dbReference type="RefSeq" id="XP_033668996.1">
    <property type="nucleotide sequence ID" value="XM_033816599.1"/>
</dbReference>
<keyword evidence="4" id="KW-0378">Hydrolase</keyword>
<dbReference type="PANTHER" id="PTHR12143:SF42">
    <property type="entry name" value="PUTATIVE SUBFAMILY (AFU_ORTHOLOGUE AFUA_6G13760)-RELATED"/>
    <property type="match status" value="1"/>
</dbReference>
<dbReference type="AlphaFoldDB" id="A0A6A6CLH3"/>
<dbReference type="GeneID" id="54569871"/>
<dbReference type="NCBIfam" id="TIGR01180">
    <property type="entry name" value="aman2_put"/>
    <property type="match status" value="1"/>
</dbReference>
<dbReference type="Gene3D" id="3.30.2080.10">
    <property type="entry name" value="GH92 mannosidase domain"/>
    <property type="match status" value="1"/>
</dbReference>
<dbReference type="GO" id="GO:0005634">
    <property type="term" value="C:nucleus"/>
    <property type="evidence" value="ECO:0007669"/>
    <property type="project" value="TreeGrafter"/>
</dbReference>
<evidence type="ECO:0000259" key="2">
    <source>
        <dbReference type="Pfam" id="PF07971"/>
    </source>
</evidence>
<feature type="transmembrane region" description="Helical" evidence="1">
    <location>
        <begin position="64"/>
        <end position="93"/>
    </location>
</feature>
<gene>
    <name evidence="4" type="ORF">M409DRAFT_65630</name>
</gene>
<reference evidence="4" key="1">
    <citation type="journal article" date="2020" name="Stud. Mycol.">
        <title>101 Dothideomycetes genomes: a test case for predicting lifestyles and emergence of pathogens.</title>
        <authorList>
            <person name="Haridas S."/>
            <person name="Albert R."/>
            <person name="Binder M."/>
            <person name="Bloem J."/>
            <person name="Labutti K."/>
            <person name="Salamov A."/>
            <person name="Andreopoulos B."/>
            <person name="Baker S."/>
            <person name="Barry K."/>
            <person name="Bills G."/>
            <person name="Bluhm B."/>
            <person name="Cannon C."/>
            <person name="Castanera R."/>
            <person name="Culley D."/>
            <person name="Daum C."/>
            <person name="Ezra D."/>
            <person name="Gonzalez J."/>
            <person name="Henrissat B."/>
            <person name="Kuo A."/>
            <person name="Liang C."/>
            <person name="Lipzen A."/>
            <person name="Lutzoni F."/>
            <person name="Magnuson J."/>
            <person name="Mondo S."/>
            <person name="Nolan M."/>
            <person name="Ohm R."/>
            <person name="Pangilinan J."/>
            <person name="Park H.-J."/>
            <person name="Ramirez L."/>
            <person name="Alfaro M."/>
            <person name="Sun H."/>
            <person name="Tritt A."/>
            <person name="Yoshinaga Y."/>
            <person name="Zwiers L.-H."/>
            <person name="Turgeon B."/>
            <person name="Goodwin S."/>
            <person name="Spatafora J."/>
            <person name="Crous P."/>
            <person name="Grigoriev I."/>
        </authorList>
    </citation>
    <scope>NUCLEOTIDE SEQUENCE</scope>
    <source>
        <strain evidence="4">ATCC 36951</strain>
    </source>
</reference>
<dbReference type="Pfam" id="PF17678">
    <property type="entry name" value="Glyco_hydro_92N"/>
    <property type="match status" value="1"/>
</dbReference>
<dbReference type="EMBL" id="ML993591">
    <property type="protein sequence ID" value="KAF2168107.1"/>
    <property type="molecule type" value="Genomic_DNA"/>
</dbReference>
<feature type="domain" description="Glycosyl hydrolase family 92" evidence="2">
    <location>
        <begin position="356"/>
        <end position="826"/>
    </location>
</feature>
<dbReference type="GO" id="GO:0000224">
    <property type="term" value="F:peptide-N4-(N-acetyl-beta-glucosaminyl)asparagine amidase activity"/>
    <property type="evidence" value="ECO:0007669"/>
    <property type="project" value="TreeGrafter"/>
</dbReference>
<keyword evidence="1" id="KW-0812">Transmembrane</keyword>
<evidence type="ECO:0000256" key="1">
    <source>
        <dbReference type="SAM" id="Phobius"/>
    </source>
</evidence>
<dbReference type="FunFam" id="3.30.2080.10:FF:000001">
    <property type="entry name" value="Alpha-1,2-mannosidase subfamily"/>
    <property type="match status" value="1"/>
</dbReference>
<dbReference type="Proteomes" id="UP000799537">
    <property type="component" value="Unassembled WGS sequence"/>
</dbReference>
<evidence type="ECO:0000259" key="3">
    <source>
        <dbReference type="Pfam" id="PF17678"/>
    </source>
</evidence>
<organism evidence="4 5">
    <name type="scientific">Zasmidium cellare ATCC 36951</name>
    <dbReference type="NCBI Taxonomy" id="1080233"/>
    <lineage>
        <taxon>Eukaryota</taxon>
        <taxon>Fungi</taxon>
        <taxon>Dikarya</taxon>
        <taxon>Ascomycota</taxon>
        <taxon>Pezizomycotina</taxon>
        <taxon>Dothideomycetes</taxon>
        <taxon>Dothideomycetidae</taxon>
        <taxon>Mycosphaerellales</taxon>
        <taxon>Mycosphaerellaceae</taxon>
        <taxon>Zasmidium</taxon>
    </lineage>
</organism>
<dbReference type="GO" id="GO:0006516">
    <property type="term" value="P:glycoprotein catabolic process"/>
    <property type="evidence" value="ECO:0007669"/>
    <property type="project" value="TreeGrafter"/>
</dbReference>
<keyword evidence="5" id="KW-1185">Reference proteome</keyword>
<dbReference type="GO" id="GO:0005975">
    <property type="term" value="P:carbohydrate metabolic process"/>
    <property type="evidence" value="ECO:0007669"/>
    <property type="project" value="InterPro"/>
</dbReference>
<keyword evidence="1" id="KW-0472">Membrane</keyword>
<dbReference type="InterPro" id="IPR014718">
    <property type="entry name" value="GH-type_carb-bd"/>
</dbReference>
<protein>
    <submittedName>
        <fullName evidence="4">Glycoside hydrolase family 92 protein</fullName>
    </submittedName>
</protein>
<name>A0A6A6CLH3_ZASCE</name>